<feature type="region of interest" description="Disordered" evidence="1">
    <location>
        <begin position="1"/>
        <end position="42"/>
    </location>
</feature>
<keyword evidence="4" id="KW-1185">Reference proteome</keyword>
<reference evidence="3 4" key="1">
    <citation type="submission" date="2024-03" db="EMBL/GenBank/DDBJ databases">
        <title>Complete genome sequence of the green alga Chloropicon roscoffensis RCC1871.</title>
        <authorList>
            <person name="Lemieux C."/>
            <person name="Pombert J.-F."/>
            <person name="Otis C."/>
            <person name="Turmel M."/>
        </authorList>
    </citation>
    <scope>NUCLEOTIDE SEQUENCE [LARGE SCALE GENOMIC DNA]</scope>
    <source>
        <strain evidence="3 4">RCC1871</strain>
    </source>
</reference>
<feature type="compositionally biased region" description="Polar residues" evidence="1">
    <location>
        <begin position="16"/>
        <end position="32"/>
    </location>
</feature>
<evidence type="ECO:0000313" key="3">
    <source>
        <dbReference type="EMBL" id="WZN59816.1"/>
    </source>
</evidence>
<dbReference type="SUPFAM" id="SSF53067">
    <property type="entry name" value="Actin-like ATPase domain"/>
    <property type="match status" value="1"/>
</dbReference>
<accession>A0AAX4P194</accession>
<sequence>MGRAGGVGRGVAGDLRTSQLRCRTTPSRATTSGRRDAGGAEVGFHRRTSCGVAVAVQSALVPRAPLGRTASGATATTTTTTCRASKTNWRLSERDYPSGEIVLGMEIREHTVKAALVDTGCGEFVRPGLVKSIEGDTMDDVLVAVRKVVKAFDWRGPVGCSVTRVVWRILGSTQAERVLSGALPSSDNQVSMMIHTEAAAYAEMLCGAGKDNRRGRVLILTVGKNLGAVVYENGQKVRDMDVSHLFWKWEMELEDLQRRFSFSGISPPPPSRESKPERAWLEWTKLCSKFVGKICDHVKPTTVVMMPTGMVVKQPRDRFLRHIQKGVSPDVEILVGTRPEGAIIRGAAIGANMERVEMSTNPAIRHCLSATEVEEVVEERDECLVFVSGQGCKTCAKVEEPFAELASTHEHIDFVKLNVDTNRSTLSWTRKLKVERVPCFLFYRNGELVERANDFNLLLSFP</sequence>
<dbReference type="InterPro" id="IPR043129">
    <property type="entry name" value="ATPase_NBD"/>
</dbReference>
<dbReference type="InterPro" id="IPR036249">
    <property type="entry name" value="Thioredoxin-like_sf"/>
</dbReference>
<name>A0AAX4P194_9CHLO</name>
<proteinExistence type="predicted"/>
<protein>
    <submittedName>
        <fullName evidence="3">Thioredoxin domain-containing protein</fullName>
    </submittedName>
</protein>
<evidence type="ECO:0000313" key="4">
    <source>
        <dbReference type="Proteomes" id="UP001472866"/>
    </source>
</evidence>
<dbReference type="Gene3D" id="3.40.30.10">
    <property type="entry name" value="Glutaredoxin"/>
    <property type="match status" value="1"/>
</dbReference>
<evidence type="ECO:0000256" key="1">
    <source>
        <dbReference type="SAM" id="MobiDB-lite"/>
    </source>
</evidence>
<feature type="domain" description="Thioredoxin" evidence="2">
    <location>
        <begin position="371"/>
        <end position="452"/>
    </location>
</feature>
<dbReference type="EMBL" id="CP151502">
    <property type="protein sequence ID" value="WZN59816.1"/>
    <property type="molecule type" value="Genomic_DNA"/>
</dbReference>
<dbReference type="InterPro" id="IPR013766">
    <property type="entry name" value="Thioredoxin_domain"/>
</dbReference>
<evidence type="ECO:0000259" key="2">
    <source>
        <dbReference type="Pfam" id="PF00085"/>
    </source>
</evidence>
<dbReference type="CDD" id="cd02947">
    <property type="entry name" value="TRX_family"/>
    <property type="match status" value="1"/>
</dbReference>
<feature type="compositionally biased region" description="Gly residues" evidence="1">
    <location>
        <begin position="1"/>
        <end position="11"/>
    </location>
</feature>
<dbReference type="Gene3D" id="3.30.420.40">
    <property type="match status" value="1"/>
</dbReference>
<gene>
    <name evidence="3" type="ORF">HKI87_02g13440</name>
</gene>
<dbReference type="AlphaFoldDB" id="A0AAX4P194"/>
<dbReference type="SUPFAM" id="SSF52833">
    <property type="entry name" value="Thioredoxin-like"/>
    <property type="match status" value="1"/>
</dbReference>
<organism evidence="3 4">
    <name type="scientific">Chloropicon roscoffensis</name>
    <dbReference type="NCBI Taxonomy" id="1461544"/>
    <lineage>
        <taxon>Eukaryota</taxon>
        <taxon>Viridiplantae</taxon>
        <taxon>Chlorophyta</taxon>
        <taxon>Chloropicophyceae</taxon>
        <taxon>Chloropicales</taxon>
        <taxon>Chloropicaceae</taxon>
        <taxon>Chloropicon</taxon>
    </lineage>
</organism>
<dbReference type="Proteomes" id="UP001472866">
    <property type="component" value="Chromosome 02"/>
</dbReference>
<dbReference type="Pfam" id="PF00085">
    <property type="entry name" value="Thioredoxin"/>
    <property type="match status" value="1"/>
</dbReference>